<dbReference type="CDD" id="cd00637">
    <property type="entry name" value="7tm_classA_rhodopsin-like"/>
    <property type="match status" value="1"/>
</dbReference>
<feature type="compositionally biased region" description="Basic and acidic residues" evidence="1">
    <location>
        <begin position="368"/>
        <end position="385"/>
    </location>
</feature>
<dbReference type="EMBL" id="BRYA01000156">
    <property type="protein sequence ID" value="GMI41693.1"/>
    <property type="molecule type" value="Genomic_DNA"/>
</dbReference>
<dbReference type="SUPFAM" id="SSF55961">
    <property type="entry name" value="Bet v1-like"/>
    <property type="match status" value="1"/>
</dbReference>
<feature type="transmembrane region" description="Helical" evidence="2">
    <location>
        <begin position="1061"/>
        <end position="1080"/>
    </location>
</feature>
<feature type="transmembrane region" description="Helical" evidence="2">
    <location>
        <begin position="287"/>
        <end position="309"/>
    </location>
</feature>
<feature type="transmembrane region" description="Helical" evidence="2">
    <location>
        <begin position="253"/>
        <end position="275"/>
    </location>
</feature>
<organism evidence="3 4">
    <name type="scientific">Triparma columacea</name>
    <dbReference type="NCBI Taxonomy" id="722753"/>
    <lineage>
        <taxon>Eukaryota</taxon>
        <taxon>Sar</taxon>
        <taxon>Stramenopiles</taxon>
        <taxon>Ochrophyta</taxon>
        <taxon>Bolidophyceae</taxon>
        <taxon>Parmales</taxon>
        <taxon>Triparmaceae</taxon>
        <taxon>Triparma</taxon>
    </lineage>
</organism>
<feature type="transmembrane region" description="Helical" evidence="2">
    <location>
        <begin position="1028"/>
        <end position="1055"/>
    </location>
</feature>
<feature type="transmembrane region" description="Helical" evidence="2">
    <location>
        <begin position="200"/>
        <end position="221"/>
    </location>
</feature>
<keyword evidence="2" id="KW-1133">Transmembrane helix</keyword>
<feature type="transmembrane region" description="Helical" evidence="2">
    <location>
        <begin position="967"/>
        <end position="990"/>
    </location>
</feature>
<evidence type="ECO:0000313" key="3">
    <source>
        <dbReference type="EMBL" id="GMI41693.1"/>
    </source>
</evidence>
<dbReference type="InterPro" id="IPR023393">
    <property type="entry name" value="START-like_dom_sf"/>
</dbReference>
<keyword evidence="4" id="KW-1185">Reference proteome</keyword>
<dbReference type="Gene3D" id="1.20.1070.10">
    <property type="entry name" value="Rhodopsin 7-helix transmembrane proteins"/>
    <property type="match status" value="1"/>
</dbReference>
<feature type="region of interest" description="Disordered" evidence="1">
    <location>
        <begin position="343"/>
        <end position="385"/>
    </location>
</feature>
<sequence>MASYADLYGYNWNNSTHPLPPLMTPTTQGFTSLELCLYLLGFGLTSLLLLCFYRRGGRVNRAQRHGQRLQCWVDLAFFFVFFSATALNLQQRQVRSFAVCQLNGVAIHFVATLQFSAITGLVWERYYRLRLIRDNSLTRIAGKNSVAPHWRIFKYVVAPGLLLHALLPVLTGSEYGHYAPKSNNGLCFATGGEGVLKHDMFALANMLYFSSCFSVVIFASFKSLKIIRVLLASSSTGSTTKTAVQTEKRATRFAISVTVLFLACWTICAMYFISLPFGVGSSYWPPMFFSFVTLTVACTTFNPIVNLYFDPELQKQARGLVFGRRKRNARRIGGSTASTFQTTASVVGNTRKQGHKGSRVSHWGGGEEDTKGSSGDKEEEARLCDATSRGEIRERLFNHIDQGDSDETDEERDALQRGRMLVIDADPRMEPLEQSNGLVELESCAWDGGRKTFKATVKVRASPIDVACFLHDFDSAYFSKAAENDVMVRDHFKVEQEGEEMRATRSITTLSTYRIPTGRFRDRTVVSRQTCSRLDGKGDILYVVLPTRCPNAPEEEDRVRASNTMVFRIKAERISKRQMELGRNKTVGQQKTTIELYTQMDFNTQSVVMENEKMCRPMTVRAVSQVQRYFQNLRKLDELDVEDGTAMGTMLMDSMDAFMVGSSRSNRQAMGRLAVTAMMEKNRALRELHGRYRAFAPMLVNILRNRLAPPCKVDKPLADITEADGRKIGKTMSSLIIGNLTAAAAVDEFILTFPSMRELDERHSFFRPFLEVVTRKKLATADFGLKFRVFLGATFSVLDMGSDVFIVTELFAAGENIKARAILILLVLNIIFQLFIVFLQRRKRPRLMAWDMLLTILCLKPAQDAVRVIRGEQEFYEKLPPYSEMLITKLMETFTEAIPSAIVQATFIVGRISDGKAVSFTSPLSLTMSIMATTFTVQSLTYDADVHPKSRREDPKTRGMIPDQNRILVFVLMMGISACTMASQIFNVILLWKMGFVVLVLYFAIPALLYSARKFLRRGDFYSGNYPFLLSIILHTVGKLVVDFTACLLAIFPFMMGGAGFTGNLIFNQCATFVVAAVYLGGGSGGGLNGEVVWPFVVASNGILAIFFVSFFLSINRSHVSVFFSLETAADQSERIFYGQTEPDIKLSLTIMRHESCYAHFRDDVKTYVQDNVLDWLEEKPLWWSDLFLASIPDDMLEGKASALQEKRALELGDKASRGRRNSMSLRMSLGIEEEEDEEDEDEDVEVGGGRKVGVVIEEEDEEGGYGDVRGRR</sequence>
<feature type="transmembrane region" description="Helical" evidence="2">
    <location>
        <begin position="30"/>
        <end position="52"/>
    </location>
</feature>
<evidence type="ECO:0000256" key="2">
    <source>
        <dbReference type="SAM" id="Phobius"/>
    </source>
</evidence>
<proteinExistence type="predicted"/>
<feature type="transmembrane region" description="Helical" evidence="2">
    <location>
        <begin position="1092"/>
        <end position="1115"/>
    </location>
</feature>
<dbReference type="Proteomes" id="UP001165065">
    <property type="component" value="Unassembled WGS sequence"/>
</dbReference>
<feature type="region of interest" description="Disordered" evidence="1">
    <location>
        <begin position="1224"/>
        <end position="1273"/>
    </location>
</feature>
<feature type="transmembrane region" description="Helical" evidence="2">
    <location>
        <begin position="785"/>
        <end position="807"/>
    </location>
</feature>
<feature type="compositionally biased region" description="Acidic residues" evidence="1">
    <location>
        <begin position="1232"/>
        <end position="1246"/>
    </location>
</feature>
<keyword evidence="2" id="KW-0812">Transmembrane</keyword>
<protein>
    <submittedName>
        <fullName evidence="3">Uncharacterized protein</fullName>
    </submittedName>
</protein>
<name>A0A9W7LAD1_9STRA</name>
<feature type="transmembrane region" description="Helical" evidence="2">
    <location>
        <begin position="152"/>
        <end position="170"/>
    </location>
</feature>
<accession>A0A9W7LAD1</accession>
<feature type="transmembrane region" description="Helical" evidence="2">
    <location>
        <begin position="996"/>
        <end position="1016"/>
    </location>
</feature>
<feature type="transmembrane region" description="Helical" evidence="2">
    <location>
        <begin position="102"/>
        <end position="123"/>
    </location>
</feature>
<evidence type="ECO:0000256" key="1">
    <source>
        <dbReference type="SAM" id="MobiDB-lite"/>
    </source>
</evidence>
<dbReference type="AlphaFoldDB" id="A0A9W7LAD1"/>
<reference evidence="4" key="1">
    <citation type="journal article" date="2023" name="Commun. Biol.">
        <title>Genome analysis of Parmales, the sister group of diatoms, reveals the evolutionary specialization of diatoms from phago-mixotrophs to photoautotrophs.</title>
        <authorList>
            <person name="Ban H."/>
            <person name="Sato S."/>
            <person name="Yoshikawa S."/>
            <person name="Yamada K."/>
            <person name="Nakamura Y."/>
            <person name="Ichinomiya M."/>
            <person name="Sato N."/>
            <person name="Blanc-Mathieu R."/>
            <person name="Endo H."/>
            <person name="Kuwata A."/>
            <person name="Ogata H."/>
        </authorList>
    </citation>
    <scope>NUCLEOTIDE SEQUENCE [LARGE SCALE GENOMIC DNA]</scope>
</reference>
<dbReference type="SUPFAM" id="SSF81321">
    <property type="entry name" value="Family A G protein-coupled receptor-like"/>
    <property type="match status" value="1"/>
</dbReference>
<dbReference type="Gene3D" id="3.30.530.20">
    <property type="match status" value="1"/>
</dbReference>
<feature type="transmembrane region" description="Helical" evidence="2">
    <location>
        <begin position="72"/>
        <end position="90"/>
    </location>
</feature>
<feature type="transmembrane region" description="Helical" evidence="2">
    <location>
        <begin position="819"/>
        <end position="839"/>
    </location>
</feature>
<keyword evidence="2" id="KW-0472">Membrane</keyword>
<gene>
    <name evidence="3" type="ORF">TrCOL_g4528</name>
</gene>
<evidence type="ECO:0000313" key="4">
    <source>
        <dbReference type="Proteomes" id="UP001165065"/>
    </source>
</evidence>
<comment type="caution">
    <text evidence="3">The sequence shown here is derived from an EMBL/GenBank/DDBJ whole genome shotgun (WGS) entry which is preliminary data.</text>
</comment>